<accession>A0AA38J0V9</accession>
<feature type="transmembrane region" description="Helical" evidence="8">
    <location>
        <begin position="291"/>
        <end position="314"/>
    </location>
</feature>
<dbReference type="GO" id="GO:0050909">
    <property type="term" value="P:sensory perception of taste"/>
    <property type="evidence" value="ECO:0007669"/>
    <property type="project" value="InterPro"/>
</dbReference>
<dbReference type="GO" id="GO:0007635">
    <property type="term" value="P:chemosensory behavior"/>
    <property type="evidence" value="ECO:0007669"/>
    <property type="project" value="TreeGrafter"/>
</dbReference>
<dbReference type="GO" id="GO:0007165">
    <property type="term" value="P:signal transduction"/>
    <property type="evidence" value="ECO:0007669"/>
    <property type="project" value="UniProtKB-KW"/>
</dbReference>
<proteinExistence type="inferred from homology"/>
<dbReference type="GO" id="GO:0030425">
    <property type="term" value="C:dendrite"/>
    <property type="evidence" value="ECO:0007669"/>
    <property type="project" value="TreeGrafter"/>
</dbReference>
<keyword evidence="5 8" id="KW-0472">Membrane</keyword>
<comment type="similarity">
    <text evidence="8">Belongs to the insect chemoreceptor superfamily. Gustatory receptor (GR) family.</text>
</comment>
<keyword evidence="2 8" id="KW-1003">Cell membrane</keyword>
<dbReference type="PANTHER" id="PTHR21143:SF104">
    <property type="entry name" value="GUSTATORY RECEPTOR 8A-RELATED"/>
    <property type="match status" value="1"/>
</dbReference>
<feature type="transmembrane region" description="Helical" evidence="8">
    <location>
        <begin position="40"/>
        <end position="58"/>
    </location>
</feature>
<comment type="subcellular location">
    <subcellularLocation>
        <location evidence="1 8">Cell membrane</location>
        <topology evidence="1 8">Multi-pass membrane protein</topology>
    </subcellularLocation>
</comment>
<keyword evidence="4 8" id="KW-1133">Transmembrane helix</keyword>
<dbReference type="PANTHER" id="PTHR21143">
    <property type="entry name" value="INVERTEBRATE GUSTATORY RECEPTOR"/>
    <property type="match status" value="1"/>
</dbReference>
<dbReference type="GO" id="GO:0008049">
    <property type="term" value="P:male courtship behavior"/>
    <property type="evidence" value="ECO:0007669"/>
    <property type="project" value="TreeGrafter"/>
</dbReference>
<feature type="transmembrane region" description="Helical" evidence="8">
    <location>
        <begin position="78"/>
        <end position="98"/>
    </location>
</feature>
<dbReference type="GO" id="GO:0030424">
    <property type="term" value="C:axon"/>
    <property type="evidence" value="ECO:0007669"/>
    <property type="project" value="TreeGrafter"/>
</dbReference>
<dbReference type="GO" id="GO:0005886">
    <property type="term" value="C:plasma membrane"/>
    <property type="evidence" value="ECO:0007669"/>
    <property type="project" value="UniProtKB-SubCell"/>
</dbReference>
<dbReference type="InterPro" id="IPR013604">
    <property type="entry name" value="7TM_chemorcpt"/>
</dbReference>
<evidence type="ECO:0000256" key="2">
    <source>
        <dbReference type="ARBA" id="ARBA00022475"/>
    </source>
</evidence>
<dbReference type="Proteomes" id="UP001168821">
    <property type="component" value="Unassembled WGS sequence"/>
</dbReference>
<keyword evidence="3 8" id="KW-0812">Transmembrane</keyword>
<dbReference type="AlphaFoldDB" id="A0AA38J0V9"/>
<keyword evidence="10" id="KW-1185">Reference proteome</keyword>
<evidence type="ECO:0000256" key="7">
    <source>
        <dbReference type="ARBA" id="ARBA00023224"/>
    </source>
</evidence>
<evidence type="ECO:0000256" key="5">
    <source>
        <dbReference type="ARBA" id="ARBA00023136"/>
    </source>
</evidence>
<feature type="transmembrane region" description="Helical" evidence="8">
    <location>
        <begin position="160"/>
        <end position="183"/>
    </location>
</feature>
<gene>
    <name evidence="9" type="ORF">Zmor_000121</name>
</gene>
<feature type="transmembrane region" description="Helical" evidence="8">
    <location>
        <begin position="126"/>
        <end position="148"/>
    </location>
</feature>
<evidence type="ECO:0000313" key="9">
    <source>
        <dbReference type="EMBL" id="KAJ3664564.1"/>
    </source>
</evidence>
<feature type="transmembrane region" description="Helical" evidence="8">
    <location>
        <begin position="373"/>
        <end position="394"/>
    </location>
</feature>
<protein>
    <recommendedName>
        <fullName evidence="8">Gustatory receptor</fullName>
    </recommendedName>
</protein>
<evidence type="ECO:0000256" key="1">
    <source>
        <dbReference type="ARBA" id="ARBA00004651"/>
    </source>
</evidence>
<dbReference type="GO" id="GO:0043025">
    <property type="term" value="C:neuronal cell body"/>
    <property type="evidence" value="ECO:0007669"/>
    <property type="project" value="TreeGrafter"/>
</dbReference>
<dbReference type="Pfam" id="PF08395">
    <property type="entry name" value="7tm_7"/>
    <property type="match status" value="1"/>
</dbReference>
<keyword evidence="7 8" id="KW-0807">Transducer</keyword>
<feature type="transmembrane region" description="Helical" evidence="8">
    <location>
        <begin position="252"/>
        <end position="271"/>
    </location>
</feature>
<comment type="caution">
    <text evidence="9">The sequence shown here is derived from an EMBL/GenBank/DDBJ whole genome shotgun (WGS) entry which is preliminary data.</text>
</comment>
<name>A0AA38J0V9_9CUCU</name>
<evidence type="ECO:0000313" key="10">
    <source>
        <dbReference type="Proteomes" id="UP001168821"/>
    </source>
</evidence>
<organism evidence="9 10">
    <name type="scientific">Zophobas morio</name>
    <dbReference type="NCBI Taxonomy" id="2755281"/>
    <lineage>
        <taxon>Eukaryota</taxon>
        <taxon>Metazoa</taxon>
        <taxon>Ecdysozoa</taxon>
        <taxon>Arthropoda</taxon>
        <taxon>Hexapoda</taxon>
        <taxon>Insecta</taxon>
        <taxon>Pterygota</taxon>
        <taxon>Neoptera</taxon>
        <taxon>Endopterygota</taxon>
        <taxon>Coleoptera</taxon>
        <taxon>Polyphaga</taxon>
        <taxon>Cucujiformia</taxon>
        <taxon>Tenebrionidae</taxon>
        <taxon>Zophobas</taxon>
    </lineage>
</organism>
<sequence length="404" mass="46557">MESTDWGYINPLYLWCTTFGIFPPHKFGDNVSPVSLKFKIYVLLLIPTIISISVYSLIGRENFLYTSLDVTVATTDLLAEITLTLLNVVLRLLFVFCYHNPIKTFLNKIYRISKEPHFKCYTVRNFWVQFCGFNIYMVFVMVFDVYIWSSTMGWTIYKFYIGRTFMIYACNITLLFIVHSALITKQLFTSLHHLLKTIVGNLVCENDAKSGYILTEFKVKAATKTNYNCCHLREVRKYYNEICGLVDDFNNIYGTVILLVMIYVIAYILNLTDMLLVYSNAKSRNINGVEYGTELTLLCVSWMITLLLFSFLLAKSCSNAVSESENILTVCFIWLNEIPTIPKTFKQQMLKEEILLLVQQVTTRKPKFSAAGFFPVDFTLLGFILGSVTSYTIVSVQFFSSKEN</sequence>
<comment type="function">
    <text evidence="8">Gustatory receptor which mediates acceptance or avoidance behavior, depending on its substrates.</text>
</comment>
<dbReference type="EMBL" id="JALNTZ010000001">
    <property type="protein sequence ID" value="KAJ3664564.1"/>
    <property type="molecule type" value="Genomic_DNA"/>
</dbReference>
<reference evidence="9" key="1">
    <citation type="journal article" date="2023" name="G3 (Bethesda)">
        <title>Whole genome assemblies of Zophobas morio and Tenebrio molitor.</title>
        <authorList>
            <person name="Kaur S."/>
            <person name="Stinson S.A."/>
            <person name="diCenzo G.C."/>
        </authorList>
    </citation>
    <scope>NUCLEOTIDE SEQUENCE</scope>
    <source>
        <strain evidence="9">QUZm001</strain>
    </source>
</reference>
<evidence type="ECO:0000256" key="4">
    <source>
        <dbReference type="ARBA" id="ARBA00022989"/>
    </source>
</evidence>
<evidence type="ECO:0000256" key="3">
    <source>
        <dbReference type="ARBA" id="ARBA00022692"/>
    </source>
</evidence>
<evidence type="ECO:0000256" key="6">
    <source>
        <dbReference type="ARBA" id="ARBA00023170"/>
    </source>
</evidence>
<evidence type="ECO:0000256" key="8">
    <source>
        <dbReference type="RuleBase" id="RU363108"/>
    </source>
</evidence>
<keyword evidence="6 8" id="KW-0675">Receptor</keyword>